<proteinExistence type="predicted"/>
<keyword evidence="3" id="KW-1185">Reference proteome</keyword>
<organism evidence="2 3">
    <name type="scientific">Nonomuraea polychroma</name>
    <dbReference type="NCBI Taxonomy" id="46176"/>
    <lineage>
        <taxon>Bacteria</taxon>
        <taxon>Bacillati</taxon>
        <taxon>Actinomycetota</taxon>
        <taxon>Actinomycetes</taxon>
        <taxon>Streptosporangiales</taxon>
        <taxon>Streptosporangiaceae</taxon>
        <taxon>Nonomuraea</taxon>
    </lineage>
</organism>
<dbReference type="RefSeq" id="WP_127936990.1">
    <property type="nucleotide sequence ID" value="NZ_SAUN01000001.1"/>
</dbReference>
<gene>
    <name evidence="2" type="ORF">EDD27_8149</name>
</gene>
<name>A0A438MHL8_9ACTN</name>
<dbReference type="Proteomes" id="UP000284824">
    <property type="component" value="Unassembled WGS sequence"/>
</dbReference>
<protein>
    <submittedName>
        <fullName evidence="2">Uncharacterized protein</fullName>
    </submittedName>
</protein>
<reference evidence="2 3" key="1">
    <citation type="submission" date="2019-01" db="EMBL/GenBank/DDBJ databases">
        <title>Sequencing the genomes of 1000 actinobacteria strains.</title>
        <authorList>
            <person name="Klenk H.-P."/>
        </authorList>
    </citation>
    <scope>NUCLEOTIDE SEQUENCE [LARGE SCALE GENOMIC DNA]</scope>
    <source>
        <strain evidence="2 3">DSM 43925</strain>
    </source>
</reference>
<evidence type="ECO:0000313" key="2">
    <source>
        <dbReference type="EMBL" id="RVX45360.1"/>
    </source>
</evidence>
<comment type="caution">
    <text evidence="2">The sequence shown here is derived from an EMBL/GenBank/DDBJ whole genome shotgun (WGS) entry which is preliminary data.</text>
</comment>
<accession>A0A438MHL8</accession>
<feature type="chain" id="PRO_5019510229" evidence="1">
    <location>
        <begin position="27"/>
        <end position="285"/>
    </location>
</feature>
<sequence>MNRVVKAAVAVTAFGLAAALAVPAQAEVQYNTARYAPTDVVGDAANLAGSPLGLLGGVTGGGLLGGLLGGVTKGKSAARSAAAKTGQMIEAQRDAAFAARKGRRAGDPNAAEDVTRLGGPLPEVSPIVGQLSPVGGSGLTQSLPARSGAARLAQPATSVKTARQSQGATDAFNSATKGFDSLTSNSTLAGLTQAARNALPSLTKGELSQMVGQVAPSEIAPVAEALPGTTHAASMDELNPLVEEASGAVSTKGTTAVGSYGDLMTALGWTSNALTSSVRDSWVHE</sequence>
<evidence type="ECO:0000313" key="3">
    <source>
        <dbReference type="Proteomes" id="UP000284824"/>
    </source>
</evidence>
<dbReference type="OrthoDB" id="3538067at2"/>
<evidence type="ECO:0000256" key="1">
    <source>
        <dbReference type="SAM" id="SignalP"/>
    </source>
</evidence>
<keyword evidence="1" id="KW-0732">Signal</keyword>
<dbReference type="EMBL" id="SAUN01000001">
    <property type="protein sequence ID" value="RVX45360.1"/>
    <property type="molecule type" value="Genomic_DNA"/>
</dbReference>
<dbReference type="AlphaFoldDB" id="A0A438MHL8"/>
<feature type="signal peptide" evidence="1">
    <location>
        <begin position="1"/>
        <end position="26"/>
    </location>
</feature>